<keyword evidence="2" id="KW-1185">Reference proteome</keyword>
<proteinExistence type="predicted"/>
<reference evidence="1" key="1">
    <citation type="journal article" date="2020" name="Stud. Mycol.">
        <title>101 Dothideomycetes genomes: a test case for predicting lifestyles and emergence of pathogens.</title>
        <authorList>
            <person name="Haridas S."/>
            <person name="Albert R."/>
            <person name="Binder M."/>
            <person name="Bloem J."/>
            <person name="Labutti K."/>
            <person name="Salamov A."/>
            <person name="Andreopoulos B."/>
            <person name="Baker S."/>
            <person name="Barry K."/>
            <person name="Bills G."/>
            <person name="Bluhm B."/>
            <person name="Cannon C."/>
            <person name="Castanera R."/>
            <person name="Culley D."/>
            <person name="Daum C."/>
            <person name="Ezra D."/>
            <person name="Gonzalez J."/>
            <person name="Henrissat B."/>
            <person name="Kuo A."/>
            <person name="Liang C."/>
            <person name="Lipzen A."/>
            <person name="Lutzoni F."/>
            <person name="Magnuson J."/>
            <person name="Mondo S."/>
            <person name="Nolan M."/>
            <person name="Ohm R."/>
            <person name="Pangilinan J."/>
            <person name="Park H.-J."/>
            <person name="Ramirez L."/>
            <person name="Alfaro M."/>
            <person name="Sun H."/>
            <person name="Tritt A."/>
            <person name="Yoshinaga Y."/>
            <person name="Zwiers L.-H."/>
            <person name="Turgeon B."/>
            <person name="Goodwin S."/>
            <person name="Spatafora J."/>
            <person name="Crous P."/>
            <person name="Grigoriev I."/>
        </authorList>
    </citation>
    <scope>NUCLEOTIDE SEQUENCE</scope>
    <source>
        <strain evidence="1">CBS 122681</strain>
    </source>
</reference>
<dbReference type="PROSITE" id="PS51257">
    <property type="entry name" value="PROKAR_LIPOPROTEIN"/>
    <property type="match status" value="1"/>
</dbReference>
<accession>A0A6A6T926</accession>
<dbReference type="AlphaFoldDB" id="A0A6A6T926"/>
<name>A0A6A6T926_9PLEO</name>
<gene>
    <name evidence="1" type="ORF">K491DRAFT_692678</name>
</gene>
<protein>
    <submittedName>
        <fullName evidence="1">Uncharacterized protein</fullName>
    </submittedName>
</protein>
<evidence type="ECO:0000313" key="2">
    <source>
        <dbReference type="Proteomes" id="UP000799324"/>
    </source>
</evidence>
<organism evidence="1 2">
    <name type="scientific">Lophiostoma macrostomum CBS 122681</name>
    <dbReference type="NCBI Taxonomy" id="1314788"/>
    <lineage>
        <taxon>Eukaryota</taxon>
        <taxon>Fungi</taxon>
        <taxon>Dikarya</taxon>
        <taxon>Ascomycota</taxon>
        <taxon>Pezizomycotina</taxon>
        <taxon>Dothideomycetes</taxon>
        <taxon>Pleosporomycetidae</taxon>
        <taxon>Pleosporales</taxon>
        <taxon>Lophiostomataceae</taxon>
        <taxon>Lophiostoma</taxon>
    </lineage>
</organism>
<evidence type="ECO:0000313" key="1">
    <source>
        <dbReference type="EMBL" id="KAF2655741.1"/>
    </source>
</evidence>
<sequence length="81" mass="9211">MLYTTSRRPPIASPTLMSCPDAYGESIGDFVQTKRYVRVAEAVLVRAIDDCAHMIDHESGCRAQHSWVSDGWREVLYIPHF</sequence>
<dbReference type="Proteomes" id="UP000799324">
    <property type="component" value="Unassembled WGS sequence"/>
</dbReference>
<dbReference type="EMBL" id="MU004345">
    <property type="protein sequence ID" value="KAF2655741.1"/>
    <property type="molecule type" value="Genomic_DNA"/>
</dbReference>